<dbReference type="WBParaSite" id="ES5_v2.g23463.t1">
    <property type="protein sequence ID" value="ES5_v2.g23463.t1"/>
    <property type="gene ID" value="ES5_v2.g23463"/>
</dbReference>
<name>A0AC34G224_9BILA</name>
<accession>A0AC34G224</accession>
<sequence length="119" mass="13821">MQTDPENIEDRNKFMLALLFVAFWVADKKEGCPNVILKKPMAQLVRACFRKYFKDIYRGNDENFNAFIFADNKENLFYFSSHRSLNTSALPSRNVTPNVQKSVQSKMLTCDDVINRLTS</sequence>
<reference evidence="2" key="1">
    <citation type="submission" date="2022-11" db="UniProtKB">
        <authorList>
            <consortium name="WormBaseParasite"/>
        </authorList>
    </citation>
    <scope>IDENTIFICATION</scope>
</reference>
<protein>
    <submittedName>
        <fullName evidence="2">Uncharacterized protein</fullName>
    </submittedName>
</protein>
<evidence type="ECO:0000313" key="2">
    <source>
        <dbReference type="WBParaSite" id="ES5_v2.g23463.t1"/>
    </source>
</evidence>
<proteinExistence type="predicted"/>
<evidence type="ECO:0000313" key="1">
    <source>
        <dbReference type="Proteomes" id="UP000887579"/>
    </source>
</evidence>
<dbReference type="Proteomes" id="UP000887579">
    <property type="component" value="Unplaced"/>
</dbReference>
<organism evidence="1 2">
    <name type="scientific">Panagrolaimus sp. ES5</name>
    <dbReference type="NCBI Taxonomy" id="591445"/>
    <lineage>
        <taxon>Eukaryota</taxon>
        <taxon>Metazoa</taxon>
        <taxon>Ecdysozoa</taxon>
        <taxon>Nematoda</taxon>
        <taxon>Chromadorea</taxon>
        <taxon>Rhabditida</taxon>
        <taxon>Tylenchina</taxon>
        <taxon>Panagrolaimomorpha</taxon>
        <taxon>Panagrolaimoidea</taxon>
        <taxon>Panagrolaimidae</taxon>
        <taxon>Panagrolaimus</taxon>
    </lineage>
</organism>